<evidence type="ECO:0000256" key="8">
    <source>
        <dbReference type="ARBA" id="ARBA00067814"/>
    </source>
</evidence>
<dbReference type="PANTHER" id="PTHR14145">
    <property type="entry name" value="26S PROTESOME SUBUNIT 6"/>
    <property type="match status" value="1"/>
</dbReference>
<evidence type="ECO:0000256" key="9">
    <source>
        <dbReference type="SAM" id="MobiDB-lite"/>
    </source>
</evidence>
<dbReference type="EMBL" id="JAQJAN010000009">
    <property type="protein sequence ID" value="KAJ5719830.1"/>
    <property type="molecule type" value="Genomic_DNA"/>
</dbReference>
<evidence type="ECO:0000256" key="4">
    <source>
        <dbReference type="ARBA" id="ARBA00011098"/>
    </source>
</evidence>
<dbReference type="AlphaFoldDB" id="A0AAD6MUU2"/>
<dbReference type="Gene3D" id="1.25.40.570">
    <property type="match status" value="1"/>
</dbReference>
<reference evidence="11" key="1">
    <citation type="journal article" date="2023" name="IMA Fungus">
        <title>Comparative genomic study of the Penicillium genus elucidates a diverse pangenome and 15 lateral gene transfer events.</title>
        <authorList>
            <person name="Petersen C."/>
            <person name="Sorensen T."/>
            <person name="Nielsen M.R."/>
            <person name="Sondergaard T.E."/>
            <person name="Sorensen J.L."/>
            <person name="Fitzpatrick D.A."/>
            <person name="Frisvad J.C."/>
            <person name="Nielsen K.L."/>
        </authorList>
    </citation>
    <scope>NUCLEOTIDE SEQUENCE</scope>
    <source>
        <strain evidence="11">IBT 17514</strain>
    </source>
</reference>
<organism evidence="11 12">
    <name type="scientific">Penicillium malachiteum</name>
    <dbReference type="NCBI Taxonomy" id="1324776"/>
    <lineage>
        <taxon>Eukaryota</taxon>
        <taxon>Fungi</taxon>
        <taxon>Dikarya</taxon>
        <taxon>Ascomycota</taxon>
        <taxon>Pezizomycotina</taxon>
        <taxon>Eurotiomycetes</taxon>
        <taxon>Eurotiomycetidae</taxon>
        <taxon>Eurotiales</taxon>
        <taxon>Aspergillaceae</taxon>
        <taxon>Penicillium</taxon>
    </lineage>
</organism>
<evidence type="ECO:0000256" key="7">
    <source>
        <dbReference type="ARBA" id="ARBA00023242"/>
    </source>
</evidence>
<dbReference type="InterPro" id="IPR019585">
    <property type="entry name" value="Rpn7/CSN1"/>
</dbReference>
<dbReference type="GO" id="GO:0000502">
    <property type="term" value="C:proteasome complex"/>
    <property type="evidence" value="ECO:0007669"/>
    <property type="project" value="UniProtKB-KW"/>
</dbReference>
<evidence type="ECO:0000313" key="11">
    <source>
        <dbReference type="EMBL" id="KAJ5719830.1"/>
    </source>
</evidence>
<evidence type="ECO:0000256" key="5">
    <source>
        <dbReference type="ARBA" id="ARBA00022490"/>
    </source>
</evidence>
<comment type="caution">
    <text evidence="11">The sequence shown here is derived from an EMBL/GenBank/DDBJ whole genome shotgun (WGS) entry which is preliminary data.</text>
</comment>
<dbReference type="InterPro" id="IPR045135">
    <property type="entry name" value="Rpn7_N"/>
</dbReference>
<keyword evidence="7" id="KW-0539">Nucleus</keyword>
<accession>A0AAD6MUU2</accession>
<dbReference type="GO" id="GO:0008180">
    <property type="term" value="C:COP9 signalosome"/>
    <property type="evidence" value="ECO:0007669"/>
    <property type="project" value="UniProtKB-KW"/>
</dbReference>
<keyword evidence="11" id="KW-0647">Proteasome</keyword>
<keyword evidence="5" id="KW-0963">Cytoplasm</keyword>
<feature type="compositionally biased region" description="Polar residues" evidence="9">
    <location>
        <begin position="487"/>
        <end position="498"/>
    </location>
</feature>
<feature type="region of interest" description="Disordered" evidence="9">
    <location>
        <begin position="1"/>
        <end position="23"/>
    </location>
</feature>
<evidence type="ECO:0000256" key="2">
    <source>
        <dbReference type="ARBA" id="ARBA00004496"/>
    </source>
</evidence>
<comment type="subcellular location">
    <subcellularLocation>
        <location evidence="2">Cytoplasm</location>
    </subcellularLocation>
    <subcellularLocation>
        <location evidence="1">Nucleus</location>
    </subcellularLocation>
</comment>
<evidence type="ECO:0000256" key="6">
    <source>
        <dbReference type="ARBA" id="ARBA00022790"/>
    </source>
</evidence>
<dbReference type="Pfam" id="PF10602">
    <property type="entry name" value="RPN7"/>
    <property type="match status" value="1"/>
</dbReference>
<evidence type="ECO:0000313" key="12">
    <source>
        <dbReference type="Proteomes" id="UP001215712"/>
    </source>
</evidence>
<sequence>MSSGRSSKPGQAKSRKTLGLFDPKTEDAPSGILGASLKPNPQVIGTPNFELETYISNYKGRSRFNRLFHIGTTSDVLAVDALKLAVAQALSETDVDQYLKAVQALARLAPKDPELAPNLGWVGKVRADMQAKTERLESELRGYKNNLIKESIRMGNEDLGNHFYATGDLPAASRAYWQMRDFCTTPTHVSSMYLKLINVSMDRNDWISTHAYVYRLRNALSKPEDMAKNTPRTVIALGLSQMHQGQYLEAANTFLSIDPTGVLEETFDEVISANDVAVYGGLCALASMTRDDLKRRVLDNKSFRNFLELEPHIRRAIKCFWEARYRPLLDILESYRVDYMLDVHLHKHIDTLYRQIRVKSIQQYLIPSSKTVLKDMIAIFSPELMGGEAKPFSLSSPFIVELIRLIENDLIDFRIDLVGGFLVRNQVDLRAQVQAEILQNVAEFNNAVRLRMLNMEIMDSPMAIEPVTAADRAYRRPNDPNLPDFQEGSNAYQGNPST</sequence>
<comment type="similarity">
    <text evidence="3">Belongs to the CSN1 family.</text>
</comment>
<reference evidence="11" key="2">
    <citation type="submission" date="2023-01" db="EMBL/GenBank/DDBJ databases">
        <authorList>
            <person name="Petersen C."/>
        </authorList>
    </citation>
    <scope>NUCLEOTIDE SEQUENCE</scope>
    <source>
        <strain evidence="11">IBT 17514</strain>
    </source>
</reference>
<gene>
    <name evidence="11" type="ORF">N7493_006708</name>
</gene>
<keyword evidence="12" id="KW-1185">Reference proteome</keyword>
<dbReference type="Proteomes" id="UP001215712">
    <property type="component" value="Unassembled WGS sequence"/>
</dbReference>
<proteinExistence type="inferred from homology"/>
<name>A0AAD6MUU2_9EURO</name>
<evidence type="ECO:0000256" key="3">
    <source>
        <dbReference type="ARBA" id="ARBA00008793"/>
    </source>
</evidence>
<dbReference type="PROSITE" id="PS50250">
    <property type="entry name" value="PCI"/>
    <property type="match status" value="1"/>
</dbReference>
<dbReference type="GO" id="GO:0005737">
    <property type="term" value="C:cytoplasm"/>
    <property type="evidence" value="ECO:0007669"/>
    <property type="project" value="UniProtKB-SubCell"/>
</dbReference>
<dbReference type="PANTHER" id="PTHR14145:SF2">
    <property type="entry name" value="COP9 SIGNALOSOME COMPLEX SUBUNIT 1"/>
    <property type="match status" value="1"/>
</dbReference>
<feature type="region of interest" description="Disordered" evidence="9">
    <location>
        <begin position="475"/>
        <end position="498"/>
    </location>
</feature>
<evidence type="ECO:0000259" key="10">
    <source>
        <dbReference type="PROSITE" id="PS50250"/>
    </source>
</evidence>
<evidence type="ECO:0000256" key="1">
    <source>
        <dbReference type="ARBA" id="ARBA00004123"/>
    </source>
</evidence>
<keyword evidence="6" id="KW-0736">Signalosome</keyword>
<dbReference type="InterPro" id="IPR000717">
    <property type="entry name" value="PCI_dom"/>
</dbReference>
<dbReference type="FunFam" id="1.25.40.570:FF:000022">
    <property type="entry name" value="COP9 signalosome complex subunit 1"/>
    <property type="match status" value="1"/>
</dbReference>
<comment type="subunit">
    <text evidence="4">Component of the COP9 signalosome (CSN) complex.</text>
</comment>
<protein>
    <recommendedName>
        <fullName evidence="8">COP9 signalosome complex subunit 1</fullName>
    </recommendedName>
</protein>
<feature type="domain" description="PCI" evidence="10">
    <location>
        <begin position="246"/>
        <end position="429"/>
    </location>
</feature>